<name>A0A7X5TZQ6_9MYCO</name>
<dbReference type="RefSeq" id="WP_167158913.1">
    <property type="nucleotide sequence ID" value="NZ_JAANOW010000001.1"/>
</dbReference>
<comment type="caution">
    <text evidence="1">The sequence shown here is derived from an EMBL/GenBank/DDBJ whole genome shotgun (WGS) entry which is preliminary data.</text>
</comment>
<proteinExistence type="predicted"/>
<evidence type="ECO:0000313" key="1">
    <source>
        <dbReference type="EMBL" id="NIH95707.1"/>
    </source>
</evidence>
<protein>
    <submittedName>
        <fullName evidence="1">Uncharacterized protein</fullName>
    </submittedName>
</protein>
<gene>
    <name evidence="1" type="ORF">FHU31_002663</name>
</gene>
<organism evidence="1 2">
    <name type="scientific">Mycolicibacterium fluoranthenivorans</name>
    <dbReference type="NCBI Taxonomy" id="258505"/>
    <lineage>
        <taxon>Bacteria</taxon>
        <taxon>Bacillati</taxon>
        <taxon>Actinomycetota</taxon>
        <taxon>Actinomycetes</taxon>
        <taxon>Mycobacteriales</taxon>
        <taxon>Mycobacteriaceae</taxon>
        <taxon>Mycolicibacterium</taxon>
    </lineage>
</organism>
<reference evidence="1 2" key="1">
    <citation type="submission" date="2020-03" db="EMBL/GenBank/DDBJ databases">
        <title>Sequencing the genomes of 1000 actinobacteria strains.</title>
        <authorList>
            <person name="Klenk H.-P."/>
        </authorList>
    </citation>
    <scope>NUCLEOTIDE SEQUENCE [LARGE SCALE GENOMIC DNA]</scope>
    <source>
        <strain evidence="1 2">DSM 44556</strain>
    </source>
</reference>
<accession>A0A7X5TZQ6</accession>
<dbReference type="AlphaFoldDB" id="A0A7X5TZQ6"/>
<sequence length="62" mass="6691">MTIRIVPRSFNTRIGRRGGKAVILGITDIEGVEYFIPIVPEIADEVGRQLLGGALALNGSLR</sequence>
<dbReference type="Proteomes" id="UP000547444">
    <property type="component" value="Unassembled WGS sequence"/>
</dbReference>
<dbReference type="EMBL" id="JAANOW010000001">
    <property type="protein sequence ID" value="NIH95707.1"/>
    <property type="molecule type" value="Genomic_DNA"/>
</dbReference>
<keyword evidence="2" id="KW-1185">Reference proteome</keyword>
<evidence type="ECO:0000313" key="2">
    <source>
        <dbReference type="Proteomes" id="UP000547444"/>
    </source>
</evidence>